<dbReference type="PROSITE" id="PS50092">
    <property type="entry name" value="TSP1"/>
    <property type="match status" value="6"/>
</dbReference>
<dbReference type="PANTHER" id="PTHR22906:SF21">
    <property type="entry name" value="SEMA DOMAIN-CONTAINING PROTEIN"/>
    <property type="match status" value="1"/>
</dbReference>
<proteinExistence type="predicted"/>
<sequence>MFIYRNCTNPTPANNGIPCIGSNYQYETCNDDIPCVIITSANPVNGTWSDWASWGSCASSCGNGTQTRYRNCTGQSNGGYPCIGGAISYQACSTNITCPIDGGWSNYTNYGSCSATCGNGSQTRTRDCNSPIPQYGGAQCIGDSKQAQLCSSNVPCPIDGGWSNWTRSACSATCGVGYRLRQRNCSNPTPQFGGINCIGSGVDTVLCNVSNVTCPVMGTWSSWVNVTNCSASCSYGIIIRNRTCLPAGSANCVGDSVQADSCDSGVGCTTPASWDSVTGNWSQWSDWTPCSASCGNGTQYQTRACNNSMPSSGGSLCVGDSLRTQTCNSNVTCPINGNWSDWGRFSQCSTTCGPGIQTRVRIISINLHFIFDFELYI</sequence>
<dbReference type="PANTHER" id="PTHR22906">
    <property type="entry name" value="PROPERDIN"/>
    <property type="match status" value="1"/>
</dbReference>
<dbReference type="FunFam" id="2.20.100.10:FF:000001">
    <property type="entry name" value="semaphorin-5A isoform X1"/>
    <property type="match status" value="2"/>
</dbReference>
<organism evidence="3 4">
    <name type="scientific">Adineta steineri</name>
    <dbReference type="NCBI Taxonomy" id="433720"/>
    <lineage>
        <taxon>Eukaryota</taxon>
        <taxon>Metazoa</taxon>
        <taxon>Spiralia</taxon>
        <taxon>Gnathifera</taxon>
        <taxon>Rotifera</taxon>
        <taxon>Eurotatoria</taxon>
        <taxon>Bdelloidea</taxon>
        <taxon>Adinetida</taxon>
        <taxon>Adinetidae</taxon>
        <taxon>Adineta</taxon>
    </lineage>
</organism>
<dbReference type="EMBL" id="CAJNOG010000306">
    <property type="protein sequence ID" value="CAF1161779.1"/>
    <property type="molecule type" value="Genomic_DNA"/>
</dbReference>
<dbReference type="SUPFAM" id="SSF82895">
    <property type="entry name" value="TSP-1 type 1 repeat"/>
    <property type="match status" value="6"/>
</dbReference>
<evidence type="ECO:0000256" key="2">
    <source>
        <dbReference type="ARBA" id="ARBA00023157"/>
    </source>
</evidence>
<dbReference type="FunFam" id="2.20.100.10:FF:000007">
    <property type="entry name" value="Thrombospondin 1"/>
    <property type="match status" value="1"/>
</dbReference>
<keyword evidence="1" id="KW-0677">Repeat</keyword>
<dbReference type="Proteomes" id="UP000663845">
    <property type="component" value="Unassembled WGS sequence"/>
</dbReference>
<name>A0A814TJS4_9BILA</name>
<comment type="caution">
    <text evidence="3">The sequence shown here is derived from an EMBL/GenBank/DDBJ whole genome shotgun (WGS) entry which is preliminary data.</text>
</comment>
<dbReference type="PRINTS" id="PR01705">
    <property type="entry name" value="TSP1REPEAT"/>
</dbReference>
<keyword evidence="2" id="KW-1015">Disulfide bond</keyword>
<gene>
    <name evidence="3" type="ORF">JYZ213_LOCUS24692</name>
</gene>
<dbReference type="Pfam" id="PF00090">
    <property type="entry name" value="TSP_1"/>
    <property type="match status" value="6"/>
</dbReference>
<dbReference type="Gene3D" id="2.20.100.10">
    <property type="entry name" value="Thrombospondin type-1 (TSP1) repeat"/>
    <property type="match status" value="6"/>
</dbReference>
<dbReference type="AlphaFoldDB" id="A0A814TJS4"/>
<evidence type="ECO:0000313" key="3">
    <source>
        <dbReference type="EMBL" id="CAF1161779.1"/>
    </source>
</evidence>
<evidence type="ECO:0000256" key="1">
    <source>
        <dbReference type="ARBA" id="ARBA00022737"/>
    </source>
</evidence>
<protein>
    <submittedName>
        <fullName evidence="3">Uncharacterized protein</fullName>
    </submittedName>
</protein>
<dbReference type="SMART" id="SM00209">
    <property type="entry name" value="TSP1"/>
    <property type="match status" value="6"/>
</dbReference>
<dbReference type="InterPro" id="IPR000884">
    <property type="entry name" value="TSP1_rpt"/>
</dbReference>
<accession>A0A814TJS4</accession>
<dbReference type="InterPro" id="IPR036383">
    <property type="entry name" value="TSP1_rpt_sf"/>
</dbReference>
<evidence type="ECO:0000313" key="4">
    <source>
        <dbReference type="Proteomes" id="UP000663845"/>
    </source>
</evidence>
<reference evidence="3" key="1">
    <citation type="submission" date="2021-02" db="EMBL/GenBank/DDBJ databases">
        <authorList>
            <person name="Nowell W R."/>
        </authorList>
    </citation>
    <scope>NUCLEOTIDE SEQUENCE</scope>
</reference>
<dbReference type="InterPro" id="IPR052065">
    <property type="entry name" value="Compl_asym_regulator"/>
</dbReference>